<protein>
    <submittedName>
        <fullName evidence="2">Uncharacterized protein</fullName>
    </submittedName>
</protein>
<evidence type="ECO:0000313" key="2">
    <source>
        <dbReference type="EMBL" id="KKP30217.1"/>
    </source>
</evidence>
<reference evidence="2 3" key="1">
    <citation type="journal article" date="2015" name="Nature">
        <title>rRNA introns, odd ribosomes, and small enigmatic genomes across a large radiation of phyla.</title>
        <authorList>
            <person name="Brown C.T."/>
            <person name="Hug L.A."/>
            <person name="Thomas B.C."/>
            <person name="Sharon I."/>
            <person name="Castelle C.J."/>
            <person name="Singh A."/>
            <person name="Wilkins M.J."/>
            <person name="Williams K.H."/>
            <person name="Banfield J.F."/>
        </authorList>
    </citation>
    <scope>NUCLEOTIDE SEQUENCE [LARGE SCALE GENOMIC DNA]</scope>
</reference>
<accession>A0A0G0BGP4</accession>
<organism evidence="2 3">
    <name type="scientific">Candidatus Nomurabacteria bacterium GW2011_GWF1_31_48</name>
    <dbReference type="NCBI Taxonomy" id="1618767"/>
    <lineage>
        <taxon>Bacteria</taxon>
        <taxon>Candidatus Nomuraibacteriota</taxon>
    </lineage>
</organism>
<feature type="compositionally biased region" description="Pro residues" evidence="1">
    <location>
        <begin position="8"/>
        <end position="27"/>
    </location>
</feature>
<feature type="compositionally biased region" description="Basic and acidic residues" evidence="1">
    <location>
        <begin position="50"/>
        <end position="63"/>
    </location>
</feature>
<proteinExistence type="predicted"/>
<evidence type="ECO:0000256" key="1">
    <source>
        <dbReference type="SAM" id="MobiDB-lite"/>
    </source>
</evidence>
<dbReference type="EMBL" id="LBOG01000003">
    <property type="protein sequence ID" value="KKP30217.1"/>
    <property type="molecule type" value="Genomic_DNA"/>
</dbReference>
<dbReference type="AlphaFoldDB" id="A0A0G0BGP4"/>
<feature type="region of interest" description="Disordered" evidence="1">
    <location>
        <begin position="50"/>
        <end position="71"/>
    </location>
</feature>
<comment type="caution">
    <text evidence="2">The sequence shown here is derived from an EMBL/GenBank/DDBJ whole genome shotgun (WGS) entry which is preliminary data.</text>
</comment>
<sequence length="94" mass="10862">MYLKVSAPIPPNEFRPVRIPPQTPPPHGNQSRQGESETFELCPIDTANVRDSKQKQKMGRHEVPTLMNSRQETLNPKGFAKENWAHRLLIQKYE</sequence>
<feature type="region of interest" description="Disordered" evidence="1">
    <location>
        <begin position="1"/>
        <end position="37"/>
    </location>
</feature>
<evidence type="ECO:0000313" key="3">
    <source>
        <dbReference type="Proteomes" id="UP000034934"/>
    </source>
</evidence>
<gene>
    <name evidence="2" type="ORF">UR19_C0003G0053</name>
</gene>
<dbReference type="Proteomes" id="UP000034934">
    <property type="component" value="Unassembled WGS sequence"/>
</dbReference>
<name>A0A0G0BGP4_9BACT</name>